<feature type="domain" description="IRG-type G" evidence="7">
    <location>
        <begin position="215"/>
        <end position="423"/>
    </location>
</feature>
<keyword evidence="6" id="KW-0472">Membrane</keyword>
<dbReference type="InterPro" id="IPR030385">
    <property type="entry name" value="G_IRG_dom"/>
</dbReference>
<keyword evidence="3" id="KW-0378">Hydrolase</keyword>
<evidence type="ECO:0000313" key="8">
    <source>
        <dbReference type="EMBL" id="KAK0475491.1"/>
    </source>
</evidence>
<sequence>MSTKSFFTMPASSRVKLTAQYILVLWSRSAIWLLVATSVYFSTRMGAAAQPSRRKPDHHRKMEAEKNAREARRRVEELEKEKEEQADKAAKQKESAQKNAREARRHMEELEKEKKEQADKAAKQKESAQKNAREARRHMEELEKEKKEQADKAAKEKEAAQKRFTKLQEEAKAKEKEMMEAQKTMEEQWRKGIRPVEWPSREQYDMVKQRLYQDGKFHLAIAGKSGTGKSSLVNAFRGKRDKDKGAAKTDIIESTTTVTPYPDPNPANPFIWFDIPGSGTVNCPDWSYFNDQGLYIFDAIIVLLGDRFTEGDLAILKNCRRYCIPTYIVRSKSDTHISDLVDKKTDPDAPGDPIGIYEDARKEYLRKTRETVQDNLRNVDPPPLSQKVYAVSKKTLTCLVREEYLGDLNILDEHELLRDLLQDAYSRRSEKSWRVMQDLIKNAGVDIFRYLTRPSGRT</sequence>
<evidence type="ECO:0000256" key="3">
    <source>
        <dbReference type="ARBA" id="ARBA00022801"/>
    </source>
</evidence>
<organism evidence="8 9">
    <name type="scientific">Armillaria novae-zelandiae</name>
    <dbReference type="NCBI Taxonomy" id="153914"/>
    <lineage>
        <taxon>Eukaryota</taxon>
        <taxon>Fungi</taxon>
        <taxon>Dikarya</taxon>
        <taxon>Basidiomycota</taxon>
        <taxon>Agaricomycotina</taxon>
        <taxon>Agaricomycetes</taxon>
        <taxon>Agaricomycetidae</taxon>
        <taxon>Agaricales</taxon>
        <taxon>Marasmiineae</taxon>
        <taxon>Physalacriaceae</taxon>
        <taxon>Armillaria</taxon>
    </lineage>
</organism>
<dbReference type="InterPro" id="IPR051515">
    <property type="entry name" value="IRG"/>
</dbReference>
<evidence type="ECO:0000256" key="6">
    <source>
        <dbReference type="SAM" id="Phobius"/>
    </source>
</evidence>
<keyword evidence="6" id="KW-1133">Transmembrane helix</keyword>
<evidence type="ECO:0000256" key="4">
    <source>
        <dbReference type="ARBA" id="ARBA00023134"/>
    </source>
</evidence>
<keyword evidence="2" id="KW-0547">Nucleotide-binding</keyword>
<keyword evidence="4" id="KW-0342">GTP-binding</keyword>
<gene>
    <name evidence="8" type="ORF">IW261DRAFT_1494595</name>
</gene>
<dbReference type="GO" id="GO:0016020">
    <property type="term" value="C:membrane"/>
    <property type="evidence" value="ECO:0007669"/>
    <property type="project" value="InterPro"/>
</dbReference>
<dbReference type="InterPro" id="IPR027417">
    <property type="entry name" value="P-loop_NTPase"/>
</dbReference>
<feature type="compositionally biased region" description="Basic and acidic residues" evidence="5">
    <location>
        <begin position="60"/>
        <end position="161"/>
    </location>
</feature>
<dbReference type="GO" id="GO:0005525">
    <property type="term" value="F:GTP binding"/>
    <property type="evidence" value="ECO:0007669"/>
    <property type="project" value="UniProtKB-KW"/>
</dbReference>
<dbReference type="Proteomes" id="UP001175227">
    <property type="component" value="Unassembled WGS sequence"/>
</dbReference>
<dbReference type="SUPFAM" id="SSF52540">
    <property type="entry name" value="P-loop containing nucleoside triphosphate hydrolases"/>
    <property type="match status" value="1"/>
</dbReference>
<dbReference type="Gene3D" id="3.40.50.300">
    <property type="entry name" value="P-loop containing nucleotide triphosphate hydrolases"/>
    <property type="match status" value="1"/>
</dbReference>
<evidence type="ECO:0000256" key="1">
    <source>
        <dbReference type="ARBA" id="ARBA00005429"/>
    </source>
</evidence>
<evidence type="ECO:0000256" key="2">
    <source>
        <dbReference type="ARBA" id="ARBA00022741"/>
    </source>
</evidence>
<reference evidence="8" key="1">
    <citation type="submission" date="2023-06" db="EMBL/GenBank/DDBJ databases">
        <authorList>
            <consortium name="Lawrence Berkeley National Laboratory"/>
            <person name="Ahrendt S."/>
            <person name="Sahu N."/>
            <person name="Indic B."/>
            <person name="Wong-Bajracharya J."/>
            <person name="Merenyi Z."/>
            <person name="Ke H.-M."/>
            <person name="Monk M."/>
            <person name="Kocsube S."/>
            <person name="Drula E."/>
            <person name="Lipzen A."/>
            <person name="Balint B."/>
            <person name="Henrissat B."/>
            <person name="Andreopoulos B."/>
            <person name="Martin F.M."/>
            <person name="Harder C.B."/>
            <person name="Rigling D."/>
            <person name="Ford K.L."/>
            <person name="Foster G.D."/>
            <person name="Pangilinan J."/>
            <person name="Papanicolaou A."/>
            <person name="Barry K."/>
            <person name="LaButti K."/>
            <person name="Viragh M."/>
            <person name="Koriabine M."/>
            <person name="Yan M."/>
            <person name="Riley R."/>
            <person name="Champramary S."/>
            <person name="Plett K.L."/>
            <person name="Tsai I.J."/>
            <person name="Slot J."/>
            <person name="Sipos G."/>
            <person name="Plett J."/>
            <person name="Nagy L.G."/>
            <person name="Grigoriev I.V."/>
        </authorList>
    </citation>
    <scope>NUCLEOTIDE SEQUENCE</scope>
    <source>
        <strain evidence="8">ICMP 16352</strain>
    </source>
</reference>
<dbReference type="PROSITE" id="PS51716">
    <property type="entry name" value="G_IRG"/>
    <property type="match status" value="1"/>
</dbReference>
<dbReference type="AlphaFoldDB" id="A0AA39P1A2"/>
<evidence type="ECO:0000256" key="5">
    <source>
        <dbReference type="SAM" id="MobiDB-lite"/>
    </source>
</evidence>
<dbReference type="GO" id="GO:0016787">
    <property type="term" value="F:hydrolase activity"/>
    <property type="evidence" value="ECO:0007669"/>
    <property type="project" value="UniProtKB-KW"/>
</dbReference>
<keyword evidence="6" id="KW-0812">Transmembrane</keyword>
<comment type="similarity">
    <text evidence="1">Belongs to the TRAFAC class dynamin-like GTPase superfamily. IRG family.</text>
</comment>
<feature type="transmembrane region" description="Helical" evidence="6">
    <location>
        <begin position="21"/>
        <end position="41"/>
    </location>
</feature>
<protein>
    <submittedName>
        <fullName evidence="8">Interferon-inducible GTPase-domain-containing protein</fullName>
    </submittedName>
</protein>
<dbReference type="Pfam" id="PF05049">
    <property type="entry name" value="IIGP"/>
    <property type="match status" value="1"/>
</dbReference>
<feature type="region of interest" description="Disordered" evidence="5">
    <location>
        <begin position="46"/>
        <end position="161"/>
    </location>
</feature>
<accession>A0AA39P1A2</accession>
<dbReference type="EMBL" id="JAUEPR010000023">
    <property type="protein sequence ID" value="KAK0475491.1"/>
    <property type="molecule type" value="Genomic_DNA"/>
</dbReference>
<dbReference type="PANTHER" id="PTHR32341">
    <property type="entry name" value="INTERFERON-INDUCIBLE GTPASE"/>
    <property type="match status" value="1"/>
</dbReference>
<keyword evidence="9" id="KW-1185">Reference proteome</keyword>
<evidence type="ECO:0000313" key="9">
    <source>
        <dbReference type="Proteomes" id="UP001175227"/>
    </source>
</evidence>
<evidence type="ECO:0000259" key="7">
    <source>
        <dbReference type="PROSITE" id="PS51716"/>
    </source>
</evidence>
<dbReference type="InterPro" id="IPR007743">
    <property type="entry name" value="Immunity-related_GTPase-like"/>
</dbReference>
<name>A0AA39P1A2_9AGAR</name>
<dbReference type="PANTHER" id="PTHR32341:SF10">
    <property type="entry name" value="INTERFERON-INDUCIBLE GTPASE 5"/>
    <property type="match status" value="1"/>
</dbReference>
<proteinExistence type="inferred from homology"/>
<comment type="caution">
    <text evidence="8">The sequence shown here is derived from an EMBL/GenBank/DDBJ whole genome shotgun (WGS) entry which is preliminary data.</text>
</comment>